<dbReference type="Gene3D" id="2.60.40.420">
    <property type="entry name" value="Cupredoxins - blue copper proteins"/>
    <property type="match status" value="3"/>
</dbReference>
<evidence type="ECO:0000256" key="1">
    <source>
        <dbReference type="ARBA" id="ARBA00022723"/>
    </source>
</evidence>
<evidence type="ECO:0000259" key="5">
    <source>
        <dbReference type="Pfam" id="PF07731"/>
    </source>
</evidence>
<protein>
    <submittedName>
        <fullName evidence="7">Bilirubin oxidase</fullName>
    </submittedName>
</protein>
<feature type="domain" description="Plastocyanin-like" evidence="4">
    <location>
        <begin position="121"/>
        <end position="205"/>
    </location>
</feature>
<keyword evidence="2" id="KW-0560">Oxidoreductase</keyword>
<evidence type="ECO:0000259" key="6">
    <source>
        <dbReference type="Pfam" id="PF07732"/>
    </source>
</evidence>
<evidence type="ECO:0000256" key="2">
    <source>
        <dbReference type="ARBA" id="ARBA00023002"/>
    </source>
</evidence>
<dbReference type="EMBL" id="LWID01000001">
    <property type="protein sequence ID" value="MDG6894582.1"/>
    <property type="molecule type" value="Genomic_DNA"/>
</dbReference>
<feature type="domain" description="Plastocyanin-like" evidence="5">
    <location>
        <begin position="288"/>
        <end position="396"/>
    </location>
</feature>
<name>A0A9X4SHF2_9PAST</name>
<keyword evidence="1" id="KW-0479">Metal-binding</keyword>
<evidence type="ECO:0000313" key="8">
    <source>
        <dbReference type="Proteomes" id="UP001155500"/>
    </source>
</evidence>
<gene>
    <name evidence="7" type="ORF">A6A20_02830</name>
</gene>
<dbReference type="Pfam" id="PF07731">
    <property type="entry name" value="Cu-oxidase_2"/>
    <property type="match status" value="1"/>
</dbReference>
<feature type="domain" description="Plastocyanin-like" evidence="6">
    <location>
        <begin position="2"/>
        <end position="89"/>
    </location>
</feature>
<comment type="caution">
    <text evidence="7">The sequence shown here is derived from an EMBL/GenBank/DDBJ whole genome shotgun (WGS) entry which is preliminary data.</text>
</comment>
<dbReference type="PROSITE" id="PS00080">
    <property type="entry name" value="MULTICOPPER_OXIDASE2"/>
    <property type="match status" value="1"/>
</dbReference>
<evidence type="ECO:0000313" key="7">
    <source>
        <dbReference type="EMBL" id="MDG6894582.1"/>
    </source>
</evidence>
<dbReference type="InterPro" id="IPR045087">
    <property type="entry name" value="Cu-oxidase_fam"/>
</dbReference>
<dbReference type="CDD" id="cd13881">
    <property type="entry name" value="CuRO_2_McoC_like"/>
    <property type="match status" value="1"/>
</dbReference>
<proteinExistence type="predicted"/>
<dbReference type="GO" id="GO:0005507">
    <property type="term" value="F:copper ion binding"/>
    <property type="evidence" value="ECO:0007669"/>
    <property type="project" value="InterPro"/>
</dbReference>
<reference evidence="7" key="1">
    <citation type="submission" date="2016-03" db="EMBL/GenBank/DDBJ databases">
        <title>Co-evolution between Pasteurellaceae and their hosts.</title>
        <authorList>
            <person name="Hansen M.J."/>
            <person name="Bojesen A.M."/>
            <person name="Planet P."/>
        </authorList>
    </citation>
    <scope>NUCLEOTIDE SEQUENCE</scope>
    <source>
        <strain evidence="7">146/S8/89</strain>
    </source>
</reference>
<sequence>MANEGDRIELELHNQLDEPTTLHCHGLPAPSDQDGNPQDPVEPGQSRIYQFTLPKGCAGTYWYHTHAHGLTASQAYKGLAGAFIVKAKDDPLSFLPEQHWLISDLRLDNNAQIPGNEVFDWINGREGQFTLINGQRQPKITLTGQERIRIWNACSAKYLRLAIPHCEFIVVGTDGGLLEQPQSPVSELLLAPAERYEVIVKIHQTGQTNLQNLPYNRGKMFVPFEPITQTLANIELTPQQELVIPNKLRQIDDFGAITAQKEVTFVERQHHHIDWENLSEQETQDILKNMFLVNGKTYDMNRVDLVSKVNEVEEWSIFNISHMDHPFHIHGTQFIVLEHIFEDKSYKPVKALKDTVNIRPYELVKIKIVQRQKGLRMFHCHILEHENLGMMAQLNVV</sequence>
<dbReference type="InterPro" id="IPR011707">
    <property type="entry name" value="Cu-oxidase-like_N"/>
</dbReference>
<dbReference type="InterPro" id="IPR008972">
    <property type="entry name" value="Cupredoxin"/>
</dbReference>
<dbReference type="Pfam" id="PF07732">
    <property type="entry name" value="Cu-oxidase_3"/>
    <property type="match status" value="1"/>
</dbReference>
<dbReference type="Proteomes" id="UP001155500">
    <property type="component" value="Unassembled WGS sequence"/>
</dbReference>
<keyword evidence="8" id="KW-1185">Reference proteome</keyword>
<evidence type="ECO:0000256" key="3">
    <source>
        <dbReference type="SAM" id="MobiDB-lite"/>
    </source>
</evidence>
<dbReference type="InterPro" id="IPR002355">
    <property type="entry name" value="Cu_oxidase_Cu_BS"/>
</dbReference>
<dbReference type="InterPro" id="IPR001117">
    <property type="entry name" value="Cu-oxidase_2nd"/>
</dbReference>
<organism evidence="7 8">
    <name type="scientific">Volucribacter amazonae</name>
    <dbReference type="NCBI Taxonomy" id="256731"/>
    <lineage>
        <taxon>Bacteria</taxon>
        <taxon>Pseudomonadati</taxon>
        <taxon>Pseudomonadota</taxon>
        <taxon>Gammaproteobacteria</taxon>
        <taxon>Pasteurellales</taxon>
        <taxon>Pasteurellaceae</taxon>
        <taxon>Volucribacter</taxon>
    </lineage>
</organism>
<dbReference type="InterPro" id="IPR011706">
    <property type="entry name" value="Cu-oxidase_C"/>
</dbReference>
<accession>A0A9X4SHF2</accession>
<dbReference type="Pfam" id="PF00394">
    <property type="entry name" value="Cu-oxidase"/>
    <property type="match status" value="1"/>
</dbReference>
<feature type="region of interest" description="Disordered" evidence="3">
    <location>
        <begin position="19"/>
        <end position="45"/>
    </location>
</feature>
<dbReference type="SUPFAM" id="SSF49503">
    <property type="entry name" value="Cupredoxins"/>
    <property type="match status" value="3"/>
</dbReference>
<evidence type="ECO:0000259" key="4">
    <source>
        <dbReference type="Pfam" id="PF00394"/>
    </source>
</evidence>
<dbReference type="GO" id="GO:0016491">
    <property type="term" value="F:oxidoreductase activity"/>
    <property type="evidence" value="ECO:0007669"/>
    <property type="project" value="UniProtKB-KW"/>
</dbReference>
<dbReference type="PANTHER" id="PTHR11709">
    <property type="entry name" value="MULTI-COPPER OXIDASE"/>
    <property type="match status" value="1"/>
</dbReference>
<dbReference type="PANTHER" id="PTHR11709:SF2">
    <property type="entry name" value="MULTICOPPER OXIDASE LPR1"/>
    <property type="match status" value="1"/>
</dbReference>
<dbReference type="AlphaFoldDB" id="A0A9X4SHF2"/>